<dbReference type="GO" id="GO:0035550">
    <property type="term" value="C:urease complex"/>
    <property type="evidence" value="ECO:0007669"/>
    <property type="project" value="InterPro"/>
</dbReference>
<evidence type="ECO:0000313" key="8">
    <source>
        <dbReference type="Proteomes" id="UP000265354"/>
    </source>
</evidence>
<dbReference type="UniPathway" id="UPA00258">
    <property type="reaction ID" value="UER00370"/>
</dbReference>
<dbReference type="SUPFAM" id="SSF54111">
    <property type="entry name" value="Urease, gamma-subunit"/>
    <property type="match status" value="1"/>
</dbReference>
<name>A0A388T4J2_9ACTN</name>
<comment type="subunit">
    <text evidence="5">Heterotrimer of UreA (gamma), UreB (beta) and UreC (alpha) subunits. Three heterotrimers associate to form the active enzyme.</text>
</comment>
<dbReference type="CDD" id="cd00390">
    <property type="entry name" value="Urease_gamma"/>
    <property type="match status" value="1"/>
</dbReference>
<evidence type="ECO:0000256" key="2">
    <source>
        <dbReference type="ARBA" id="ARBA00022490"/>
    </source>
</evidence>
<keyword evidence="3 5" id="KW-0378">Hydrolase</keyword>
<dbReference type="NCBIfam" id="TIGR00193">
    <property type="entry name" value="urease_gam"/>
    <property type="match status" value="1"/>
</dbReference>
<dbReference type="AlphaFoldDB" id="A0A388T4J2"/>
<feature type="region of interest" description="Disordered" evidence="6">
    <location>
        <begin position="193"/>
        <end position="213"/>
    </location>
</feature>
<feature type="compositionally biased region" description="Basic and acidic residues" evidence="6">
    <location>
        <begin position="130"/>
        <end position="143"/>
    </location>
</feature>
<dbReference type="GO" id="GO:0016151">
    <property type="term" value="F:nickel cation binding"/>
    <property type="evidence" value="ECO:0007669"/>
    <property type="project" value="InterPro"/>
</dbReference>
<comment type="subcellular location">
    <subcellularLocation>
        <location evidence="5">Cytoplasm</location>
    </subcellularLocation>
</comment>
<accession>A0A388T4J2</accession>
<dbReference type="InterPro" id="IPR050069">
    <property type="entry name" value="Urease_subunit"/>
</dbReference>
<dbReference type="Gene3D" id="2.10.150.10">
    <property type="entry name" value="Urease, beta subunit"/>
    <property type="match status" value="1"/>
</dbReference>
<dbReference type="NCBIfam" id="NF009712">
    <property type="entry name" value="PRK13241.1"/>
    <property type="match status" value="1"/>
</dbReference>
<comment type="pathway">
    <text evidence="1 5">Nitrogen metabolism; urea degradation; CO(2) and NH(3) from urea (urease route): step 1/1.</text>
</comment>
<dbReference type="HAMAP" id="MF_00739">
    <property type="entry name" value="Urease_gamma"/>
    <property type="match status" value="1"/>
</dbReference>
<evidence type="ECO:0000256" key="3">
    <source>
        <dbReference type="ARBA" id="ARBA00022801"/>
    </source>
</evidence>
<feature type="region of interest" description="Disordered" evidence="6">
    <location>
        <begin position="128"/>
        <end position="178"/>
    </location>
</feature>
<dbReference type="Proteomes" id="UP000265354">
    <property type="component" value="Unassembled WGS sequence"/>
</dbReference>
<reference evidence="7 8" key="1">
    <citation type="submission" date="2018-07" db="EMBL/GenBank/DDBJ databases">
        <title>Whole Genome Shotgun Sequence of Streptomyces spongiicola strain 531S.</title>
        <authorList>
            <person name="Dohra H."/>
            <person name="Kodani S."/>
        </authorList>
    </citation>
    <scope>NUCLEOTIDE SEQUENCE [LARGE SCALE GENOMIC DNA]</scope>
    <source>
        <strain evidence="7 8">531S</strain>
    </source>
</reference>
<sequence length="319" mass="34271">MTAGGRVRGPPCARPRALSDREKRLIVHLTPHERERLLIHVAADVAQRRRDRGLRLNYPEVTALLTAHVFEAARDGKTVSDIMDSGRQLFTRDDVMDGVPEMIRNVQVEATFPDGTKLVTIHDPIPEGAEESRVHPGKVEHPRPPGKPGSPVDRGDGDGGDRGGGAGESPGCCDEDGDAGSRFDAILFNVRLDGDDQGPSLQQEATSLPGPGKTRIRVKNESDRPVQVASHYHFAEVNPGLKVVGIEVPAGREVPADRSLWNCEAAKGRRLNIAAGTAVRFEPGDERCVELVQIQGAVTAGGGTGDLTKIQGLREGVVR</sequence>
<dbReference type="Gene3D" id="3.30.280.10">
    <property type="entry name" value="Urease, gamma-like subunit"/>
    <property type="match status" value="1"/>
</dbReference>
<comment type="caution">
    <text evidence="7">The sequence shown here is derived from an EMBL/GenBank/DDBJ whole genome shotgun (WGS) entry which is preliminary data.</text>
</comment>
<evidence type="ECO:0000256" key="5">
    <source>
        <dbReference type="HAMAP-Rule" id="MF_00739"/>
    </source>
</evidence>
<proteinExistence type="inferred from homology"/>
<dbReference type="InterPro" id="IPR036461">
    <property type="entry name" value="Urease_betasu_sf"/>
</dbReference>
<dbReference type="GO" id="GO:0009039">
    <property type="term" value="F:urease activity"/>
    <property type="evidence" value="ECO:0007669"/>
    <property type="project" value="UniProtKB-UniRule"/>
</dbReference>
<evidence type="ECO:0000256" key="4">
    <source>
        <dbReference type="ARBA" id="ARBA00047778"/>
    </source>
</evidence>
<evidence type="ECO:0000256" key="1">
    <source>
        <dbReference type="ARBA" id="ARBA00004897"/>
    </source>
</evidence>
<keyword evidence="2 5" id="KW-0963">Cytoplasm</keyword>
<dbReference type="GO" id="GO:0043419">
    <property type="term" value="P:urea catabolic process"/>
    <property type="evidence" value="ECO:0007669"/>
    <property type="project" value="UniProtKB-UniRule"/>
</dbReference>
<protein>
    <recommendedName>
        <fullName evidence="5">Urease subunit gamma</fullName>
        <ecNumber evidence="5">3.5.1.5</ecNumber>
    </recommendedName>
    <alternativeName>
        <fullName evidence="5">Urea amidohydrolase subunit gamma</fullName>
    </alternativeName>
</protein>
<evidence type="ECO:0000256" key="6">
    <source>
        <dbReference type="SAM" id="MobiDB-lite"/>
    </source>
</evidence>
<dbReference type="SUPFAM" id="SSF51278">
    <property type="entry name" value="Urease, beta-subunit"/>
    <property type="match status" value="1"/>
</dbReference>
<dbReference type="InterPro" id="IPR012010">
    <property type="entry name" value="Urease_gamma"/>
</dbReference>
<dbReference type="InterPro" id="IPR036463">
    <property type="entry name" value="Urease_gamma_sf"/>
</dbReference>
<dbReference type="PANTHER" id="PTHR33569:SF1">
    <property type="entry name" value="UREASE"/>
    <property type="match status" value="1"/>
</dbReference>
<comment type="catalytic activity">
    <reaction evidence="4 5">
        <text>urea + 2 H2O + H(+) = hydrogencarbonate + 2 NH4(+)</text>
        <dbReference type="Rhea" id="RHEA:20557"/>
        <dbReference type="ChEBI" id="CHEBI:15377"/>
        <dbReference type="ChEBI" id="CHEBI:15378"/>
        <dbReference type="ChEBI" id="CHEBI:16199"/>
        <dbReference type="ChEBI" id="CHEBI:17544"/>
        <dbReference type="ChEBI" id="CHEBI:28938"/>
        <dbReference type="EC" id="3.5.1.5"/>
    </reaction>
</comment>
<evidence type="ECO:0000313" key="7">
    <source>
        <dbReference type="EMBL" id="GBQ03446.1"/>
    </source>
</evidence>
<dbReference type="PANTHER" id="PTHR33569">
    <property type="entry name" value="UREASE"/>
    <property type="match status" value="1"/>
</dbReference>
<organism evidence="7 8">
    <name type="scientific">Streptomyces spongiicola</name>
    <dbReference type="NCBI Taxonomy" id="1690221"/>
    <lineage>
        <taxon>Bacteria</taxon>
        <taxon>Bacillati</taxon>
        <taxon>Actinomycetota</taxon>
        <taxon>Actinomycetes</taxon>
        <taxon>Kitasatosporales</taxon>
        <taxon>Streptomycetaceae</taxon>
        <taxon>Streptomyces</taxon>
    </lineage>
</organism>
<comment type="similarity">
    <text evidence="5">Belongs to the urease gamma subunit family.</text>
</comment>
<dbReference type="EC" id="3.5.1.5" evidence="5"/>
<dbReference type="EMBL" id="BGZL01000018">
    <property type="protein sequence ID" value="GBQ03446.1"/>
    <property type="molecule type" value="Genomic_DNA"/>
</dbReference>
<dbReference type="Pfam" id="PF00699">
    <property type="entry name" value="Urease_beta"/>
    <property type="match status" value="1"/>
</dbReference>
<gene>
    <name evidence="5" type="primary">ureA</name>
    <name evidence="7" type="ORF">SSP531S_49210</name>
</gene>
<dbReference type="InterPro" id="IPR002026">
    <property type="entry name" value="Urease_gamma/gamma-beta_su"/>
</dbReference>
<dbReference type="Pfam" id="PF00547">
    <property type="entry name" value="Urease_gamma"/>
    <property type="match status" value="1"/>
</dbReference>
<dbReference type="InterPro" id="IPR002019">
    <property type="entry name" value="Urease_beta-like"/>
</dbReference>